<feature type="transmembrane region" description="Helical" evidence="10">
    <location>
        <begin position="193"/>
        <end position="213"/>
    </location>
</feature>
<reference evidence="12 13" key="1">
    <citation type="journal article" date="2019" name="ACS Chem. Biol.">
        <title>Identification and Mobilization of a Cryptic Antibiotic Biosynthesis Gene Locus from a Human-Pathogenic Nocardia Isolate.</title>
        <authorList>
            <person name="Herisse M."/>
            <person name="Ishida K."/>
            <person name="Porter J.L."/>
            <person name="Howden B."/>
            <person name="Hertweck C."/>
            <person name="Stinear T.P."/>
            <person name="Pidot S.J."/>
        </authorList>
    </citation>
    <scope>NUCLEOTIDE SEQUENCE [LARGE SCALE GENOMIC DNA]</scope>
    <source>
        <strain evidence="12 13">AUSMDU00012717</strain>
    </source>
</reference>
<dbReference type="KEGG" id="nah:F5544_07905"/>
<accession>A0A6G9Y8V2</accession>
<dbReference type="InterPro" id="IPR050482">
    <property type="entry name" value="Sensor_HK_TwoCompSys"/>
</dbReference>
<dbReference type="SUPFAM" id="SSF55874">
    <property type="entry name" value="ATPase domain of HSP90 chaperone/DNA topoisomerase II/histidine kinase"/>
    <property type="match status" value="1"/>
</dbReference>
<dbReference type="EMBL" id="CP046172">
    <property type="protein sequence ID" value="QIS09483.1"/>
    <property type="molecule type" value="Genomic_DNA"/>
</dbReference>
<evidence type="ECO:0000256" key="4">
    <source>
        <dbReference type="ARBA" id="ARBA00022679"/>
    </source>
</evidence>
<dbReference type="GO" id="GO:0000155">
    <property type="term" value="F:phosphorelay sensor kinase activity"/>
    <property type="evidence" value="ECO:0007669"/>
    <property type="project" value="InterPro"/>
</dbReference>
<proteinExistence type="predicted"/>
<gene>
    <name evidence="12" type="ORF">F5544_07905</name>
</gene>
<dbReference type="PANTHER" id="PTHR24421">
    <property type="entry name" value="NITRATE/NITRITE SENSOR PROTEIN NARX-RELATED"/>
    <property type="match status" value="1"/>
</dbReference>
<feature type="transmembrane region" description="Helical" evidence="10">
    <location>
        <begin position="17"/>
        <end position="38"/>
    </location>
</feature>
<dbReference type="PANTHER" id="PTHR24421:SF10">
    <property type="entry name" value="NITRATE_NITRITE SENSOR PROTEIN NARQ"/>
    <property type="match status" value="1"/>
</dbReference>
<dbReference type="InterPro" id="IPR011712">
    <property type="entry name" value="Sig_transdc_His_kin_sub3_dim/P"/>
</dbReference>
<keyword evidence="4" id="KW-0808">Transferase</keyword>
<evidence type="ECO:0000256" key="5">
    <source>
        <dbReference type="ARBA" id="ARBA00022741"/>
    </source>
</evidence>
<keyword evidence="8" id="KW-0902">Two-component regulatory system</keyword>
<keyword evidence="3" id="KW-0597">Phosphoprotein</keyword>
<sequence length="537" mass="56201">MTQPGGPDTGNPNTTRILAIAAVVVAVLALVVALALMLRPDNEPPKAPAWPIPTGVTVSPTVRPTSPPPRSPRRSPRRPRSCRRYPQAESATIARTTESSRNGICATANWSACHRNRANRLSRYCPFVRPDISSDGRNRRCRWPGIIGRVFDSGVTRGVDWLLDARSLAVRTGVLLLLAVGCLALLSKDAGPVDWGIGLVAVLVTAGGVRWPLTTALAESGLLVLGFTVGHAGPLVVKVGAGIALTELAARRGGWPPLLAAAALAGAYLLHGGEFAADGYRALVMAGFPLLIGGLLRTARESADRARQAADELAQRREADIAAARAVERTAIARELHDLIAHHVSSTVLRVGVARHAVPDTPPAVRAVLDDIHASGTETLADLRLLVSVLRDPAMTGESFTAPADLPAALSVITDRAQQLGHTVDASIDDAVTGTDALRALTLLRLTQEGMTNLVKYAPDAVARLSIAVAPDGSIDFSLCDNGIRSRRAASAVAGGGLGLIGLRERVELLGGEFDAGPTDSGWRLAARLPAPVRGAA</sequence>
<dbReference type="AlphaFoldDB" id="A0A6G9Y8V2"/>
<evidence type="ECO:0000259" key="11">
    <source>
        <dbReference type="Pfam" id="PF07730"/>
    </source>
</evidence>
<protein>
    <recommendedName>
        <fullName evidence="2">histidine kinase</fullName>
        <ecNumber evidence="2">2.7.13.3</ecNumber>
    </recommendedName>
</protein>
<keyword evidence="7" id="KW-0067">ATP-binding</keyword>
<dbReference type="Gene3D" id="1.20.5.1930">
    <property type="match status" value="1"/>
</dbReference>
<dbReference type="Proteomes" id="UP000503540">
    <property type="component" value="Chromosome"/>
</dbReference>
<comment type="catalytic activity">
    <reaction evidence="1">
        <text>ATP + protein L-histidine = ADP + protein N-phospho-L-histidine.</text>
        <dbReference type="EC" id="2.7.13.3"/>
    </reaction>
</comment>
<dbReference type="GO" id="GO:0016020">
    <property type="term" value="C:membrane"/>
    <property type="evidence" value="ECO:0007669"/>
    <property type="project" value="InterPro"/>
</dbReference>
<evidence type="ECO:0000256" key="7">
    <source>
        <dbReference type="ARBA" id="ARBA00022840"/>
    </source>
</evidence>
<evidence type="ECO:0000313" key="13">
    <source>
        <dbReference type="Proteomes" id="UP000503540"/>
    </source>
</evidence>
<evidence type="ECO:0000256" key="2">
    <source>
        <dbReference type="ARBA" id="ARBA00012438"/>
    </source>
</evidence>
<feature type="compositionally biased region" description="Basic residues" evidence="9">
    <location>
        <begin position="71"/>
        <end position="83"/>
    </location>
</feature>
<feature type="transmembrane region" description="Helical" evidence="10">
    <location>
        <begin position="253"/>
        <end position="270"/>
    </location>
</feature>
<keyword evidence="5" id="KW-0547">Nucleotide-binding</keyword>
<organism evidence="12 13">
    <name type="scientific">Nocardia arthritidis</name>
    <dbReference type="NCBI Taxonomy" id="228602"/>
    <lineage>
        <taxon>Bacteria</taxon>
        <taxon>Bacillati</taxon>
        <taxon>Actinomycetota</taxon>
        <taxon>Actinomycetes</taxon>
        <taxon>Mycobacteriales</taxon>
        <taxon>Nocardiaceae</taxon>
        <taxon>Nocardia</taxon>
    </lineage>
</organism>
<keyword evidence="13" id="KW-1185">Reference proteome</keyword>
<keyword evidence="10" id="KW-1133">Transmembrane helix</keyword>
<evidence type="ECO:0000256" key="9">
    <source>
        <dbReference type="SAM" id="MobiDB-lite"/>
    </source>
</evidence>
<evidence type="ECO:0000256" key="10">
    <source>
        <dbReference type="SAM" id="Phobius"/>
    </source>
</evidence>
<feature type="compositionally biased region" description="Low complexity" evidence="9">
    <location>
        <begin position="53"/>
        <end position="64"/>
    </location>
</feature>
<evidence type="ECO:0000256" key="3">
    <source>
        <dbReference type="ARBA" id="ARBA00022553"/>
    </source>
</evidence>
<feature type="transmembrane region" description="Helical" evidence="10">
    <location>
        <begin position="168"/>
        <end position="187"/>
    </location>
</feature>
<evidence type="ECO:0000313" key="12">
    <source>
        <dbReference type="EMBL" id="QIS09483.1"/>
    </source>
</evidence>
<dbReference type="InterPro" id="IPR036890">
    <property type="entry name" value="HATPase_C_sf"/>
</dbReference>
<feature type="transmembrane region" description="Helical" evidence="10">
    <location>
        <begin position="282"/>
        <end position="299"/>
    </location>
</feature>
<dbReference type="Pfam" id="PF07730">
    <property type="entry name" value="HisKA_3"/>
    <property type="match status" value="1"/>
</dbReference>
<dbReference type="EC" id="2.7.13.3" evidence="2"/>
<evidence type="ECO:0000256" key="8">
    <source>
        <dbReference type="ARBA" id="ARBA00023012"/>
    </source>
</evidence>
<keyword evidence="10" id="KW-0812">Transmembrane</keyword>
<feature type="domain" description="Signal transduction histidine kinase subgroup 3 dimerisation and phosphoacceptor" evidence="11">
    <location>
        <begin position="328"/>
        <end position="393"/>
    </location>
</feature>
<feature type="transmembrane region" description="Helical" evidence="10">
    <location>
        <begin position="220"/>
        <end position="241"/>
    </location>
</feature>
<keyword evidence="6 12" id="KW-0418">Kinase</keyword>
<dbReference type="GO" id="GO:0046983">
    <property type="term" value="F:protein dimerization activity"/>
    <property type="evidence" value="ECO:0007669"/>
    <property type="project" value="InterPro"/>
</dbReference>
<feature type="region of interest" description="Disordered" evidence="9">
    <location>
        <begin position="43"/>
        <end position="93"/>
    </location>
</feature>
<evidence type="ECO:0000256" key="1">
    <source>
        <dbReference type="ARBA" id="ARBA00000085"/>
    </source>
</evidence>
<dbReference type="GO" id="GO:0005524">
    <property type="term" value="F:ATP binding"/>
    <property type="evidence" value="ECO:0007669"/>
    <property type="project" value="UniProtKB-KW"/>
</dbReference>
<name>A0A6G9Y8V2_9NOCA</name>
<dbReference type="Gene3D" id="3.30.565.10">
    <property type="entry name" value="Histidine kinase-like ATPase, C-terminal domain"/>
    <property type="match status" value="1"/>
</dbReference>
<evidence type="ECO:0000256" key="6">
    <source>
        <dbReference type="ARBA" id="ARBA00022777"/>
    </source>
</evidence>
<keyword evidence="10" id="KW-0472">Membrane</keyword>